<feature type="region of interest" description="Disordered" evidence="2">
    <location>
        <begin position="303"/>
        <end position="322"/>
    </location>
</feature>
<evidence type="ECO:0000313" key="5">
    <source>
        <dbReference type="EMBL" id="KDN45608.1"/>
    </source>
</evidence>
<reference evidence="5 6" key="1">
    <citation type="submission" date="2014-05" db="EMBL/GenBank/DDBJ databases">
        <title>Draft genome sequence of a rare smut relative, Tilletiaria anomala UBC 951.</title>
        <authorList>
            <consortium name="DOE Joint Genome Institute"/>
            <person name="Toome M."/>
            <person name="Kuo A."/>
            <person name="Henrissat B."/>
            <person name="Lipzen A."/>
            <person name="Tritt A."/>
            <person name="Yoshinaga Y."/>
            <person name="Zane M."/>
            <person name="Barry K."/>
            <person name="Grigoriev I.V."/>
            <person name="Spatafora J.W."/>
            <person name="Aimea M.C."/>
        </authorList>
    </citation>
    <scope>NUCLEOTIDE SEQUENCE [LARGE SCALE GENOMIC DNA]</scope>
    <source>
        <strain evidence="5 6">UBC 951</strain>
    </source>
</reference>
<evidence type="ECO:0000313" key="6">
    <source>
        <dbReference type="Proteomes" id="UP000027361"/>
    </source>
</evidence>
<dbReference type="GO" id="GO:0006631">
    <property type="term" value="P:fatty acid metabolic process"/>
    <property type="evidence" value="ECO:0007669"/>
    <property type="project" value="TreeGrafter"/>
</dbReference>
<dbReference type="AlphaFoldDB" id="A0A066VZ89"/>
<feature type="compositionally biased region" description="Gly residues" evidence="2">
    <location>
        <begin position="389"/>
        <end position="399"/>
    </location>
</feature>
<feature type="domain" description="ACB" evidence="4">
    <location>
        <begin position="7"/>
        <end position="96"/>
    </location>
</feature>
<protein>
    <submittedName>
        <fullName evidence="5">ACBP-domain-containing protein</fullName>
    </submittedName>
</protein>
<feature type="compositionally biased region" description="Low complexity" evidence="2">
    <location>
        <begin position="218"/>
        <end position="238"/>
    </location>
</feature>
<accession>A0A066VZ89</accession>
<evidence type="ECO:0000259" key="4">
    <source>
        <dbReference type="PROSITE" id="PS51228"/>
    </source>
</evidence>
<keyword evidence="1" id="KW-0446">Lipid-binding</keyword>
<dbReference type="EMBL" id="JMSN01000041">
    <property type="protein sequence ID" value="KDN45608.1"/>
    <property type="molecule type" value="Genomic_DNA"/>
</dbReference>
<dbReference type="PROSITE" id="PS51228">
    <property type="entry name" value="ACB_2"/>
    <property type="match status" value="1"/>
</dbReference>
<dbReference type="InterPro" id="IPR014352">
    <property type="entry name" value="FERM/acyl-CoA-bd_prot_sf"/>
</dbReference>
<dbReference type="InterPro" id="IPR022408">
    <property type="entry name" value="Acyl-CoA-binding_prot_CS"/>
</dbReference>
<dbReference type="HOGENOM" id="CLU_484075_0_0_1"/>
<dbReference type="InterPro" id="IPR035984">
    <property type="entry name" value="Acyl-CoA-binding_sf"/>
</dbReference>
<feature type="region of interest" description="Disordered" evidence="2">
    <location>
        <begin position="168"/>
        <end position="292"/>
    </location>
</feature>
<dbReference type="PRINTS" id="PR00689">
    <property type="entry name" value="ACOABINDINGP"/>
</dbReference>
<dbReference type="STRING" id="1037660.A0A066VZ89"/>
<proteinExistence type="predicted"/>
<dbReference type="Gene3D" id="1.20.80.10">
    <property type="match status" value="1"/>
</dbReference>
<dbReference type="Pfam" id="PF00887">
    <property type="entry name" value="ACBP"/>
    <property type="match status" value="1"/>
</dbReference>
<keyword evidence="3" id="KW-0472">Membrane</keyword>
<feature type="compositionally biased region" description="Low complexity" evidence="2">
    <location>
        <begin position="303"/>
        <end position="321"/>
    </location>
</feature>
<dbReference type="GO" id="GO:0000062">
    <property type="term" value="F:fatty-acyl-CoA binding"/>
    <property type="evidence" value="ECO:0007669"/>
    <property type="project" value="InterPro"/>
</dbReference>
<evidence type="ECO:0000256" key="2">
    <source>
        <dbReference type="SAM" id="MobiDB-lite"/>
    </source>
</evidence>
<dbReference type="PANTHER" id="PTHR23310">
    <property type="entry name" value="ACYL-COA-BINDING PROTEIN, ACBP"/>
    <property type="match status" value="1"/>
</dbReference>
<dbReference type="Proteomes" id="UP000027361">
    <property type="component" value="Unassembled WGS sequence"/>
</dbReference>
<keyword evidence="3" id="KW-1133">Transmembrane helix</keyword>
<gene>
    <name evidence="5" type="ORF">K437DRAFT_268390</name>
</gene>
<dbReference type="PANTHER" id="PTHR23310:SF133">
    <property type="entry name" value="COA BINDING PROTEIN, PUTATIVE (AFU_ORTHOLOGUE AFUA_1G12300)-RELATED"/>
    <property type="match status" value="1"/>
</dbReference>
<comment type="caution">
    <text evidence="5">The sequence shown here is derived from an EMBL/GenBank/DDBJ whole genome shotgun (WGS) entry which is preliminary data.</text>
</comment>
<keyword evidence="6" id="KW-1185">Reference proteome</keyword>
<feature type="region of interest" description="Disordered" evidence="2">
    <location>
        <begin position="125"/>
        <end position="156"/>
    </location>
</feature>
<evidence type="ECO:0000256" key="3">
    <source>
        <dbReference type="SAM" id="Phobius"/>
    </source>
</evidence>
<keyword evidence="3" id="KW-0812">Transmembrane</keyword>
<dbReference type="SUPFAM" id="SSF47027">
    <property type="entry name" value="Acyl-CoA binding protein"/>
    <property type="match status" value="1"/>
</dbReference>
<dbReference type="InterPro" id="IPR000582">
    <property type="entry name" value="Acyl-CoA-binding_protein"/>
</dbReference>
<feature type="transmembrane region" description="Helical" evidence="3">
    <location>
        <begin position="550"/>
        <end position="572"/>
    </location>
</feature>
<organism evidence="5 6">
    <name type="scientific">Tilletiaria anomala (strain ATCC 24038 / CBS 436.72 / UBC 951)</name>
    <dbReference type="NCBI Taxonomy" id="1037660"/>
    <lineage>
        <taxon>Eukaryota</taxon>
        <taxon>Fungi</taxon>
        <taxon>Dikarya</taxon>
        <taxon>Basidiomycota</taxon>
        <taxon>Ustilaginomycotina</taxon>
        <taxon>Exobasidiomycetes</taxon>
        <taxon>Georgefischeriales</taxon>
        <taxon>Tilletiariaceae</taxon>
        <taxon>Tilletiaria</taxon>
    </lineage>
</organism>
<sequence>MSSADVIDALFERTVDIAQSLPKTGPIQTSYEEKLALYSLYKQATEGDVQGKRPGLLDMLGRAKWDAWAKRRGLTSRDAKQLYVENMLRTLRRFRDRPQAMELIEELENYSGDVAERVMSGALAESYTDSGSSAGGSPRLRRRAPVQDSEEEESIISEPAAASLQHAAPSLPPSYITGPGGLPPQSSSSSRRTQLGGRAGEHPPPSVTLTRARSFPQAPTSVENASAAAAEQAGASELASEDEDYARPGELPGPSQHGRGRRQRSRASYTAVQPGGGRSSWQQQYPHPYSSAAAHESRLYALPPSSSKYPSAPPSESAAGAAAGGFSGSVVGQHLYNTAPPATSSQAGRPGAGPSGGGIHHYYHHRPSDSGVGPAGSVRGPYAPSSVGGRSGGGGGGAGRGSVVAGAIGRGAGSVSGAGGPSRSQQVDQALQNIQASLAALHERLNRVESRRGWSAFLTDAGGTGGGSRGSRRRALHSVYEAVANAAHDIAVLLGLRNPYASNVSSGVALAPSYLAQSGGSGGGSGDARSRARNDLFSAPLRLAIALLNLFVRLALDAMSLALIMSALLLIVRRITGRGDPLIILRLIRRWTGIRPGVIISGAAAAATTRVNGGNSAGAQGAAVVIRNRT</sequence>
<dbReference type="GeneID" id="25266019"/>
<feature type="region of interest" description="Disordered" evidence="2">
    <location>
        <begin position="337"/>
        <end position="399"/>
    </location>
</feature>
<evidence type="ECO:0000256" key="1">
    <source>
        <dbReference type="ARBA" id="ARBA00023121"/>
    </source>
</evidence>
<dbReference type="InParanoid" id="A0A066VZ89"/>
<feature type="compositionally biased region" description="Gly residues" evidence="2">
    <location>
        <begin position="350"/>
        <end position="359"/>
    </location>
</feature>
<dbReference type="PROSITE" id="PS00880">
    <property type="entry name" value="ACB_1"/>
    <property type="match status" value="1"/>
</dbReference>
<dbReference type="OrthoDB" id="346910at2759"/>
<dbReference type="RefSeq" id="XP_013243247.1">
    <property type="nucleotide sequence ID" value="XM_013387793.1"/>
</dbReference>
<feature type="compositionally biased region" description="Low complexity" evidence="2">
    <location>
        <begin position="183"/>
        <end position="196"/>
    </location>
</feature>
<name>A0A066VZ89_TILAU</name>